<keyword evidence="2" id="KW-0687">Ribonucleoprotein</keyword>
<proteinExistence type="predicted"/>
<dbReference type="Proteomes" id="UP000446866">
    <property type="component" value="Unassembled WGS sequence"/>
</dbReference>
<dbReference type="Pfam" id="PF01248">
    <property type="entry name" value="Ribosomal_L7Ae"/>
    <property type="match status" value="1"/>
</dbReference>
<dbReference type="RefSeq" id="WP_160202844.1">
    <property type="nucleotide sequence ID" value="NZ_QXWK01000028.1"/>
</dbReference>
<organism evidence="2 3">
    <name type="scientific">Anaerotruncus colihominis</name>
    <dbReference type="NCBI Taxonomy" id="169435"/>
    <lineage>
        <taxon>Bacteria</taxon>
        <taxon>Bacillati</taxon>
        <taxon>Bacillota</taxon>
        <taxon>Clostridia</taxon>
        <taxon>Eubacteriales</taxon>
        <taxon>Oscillospiraceae</taxon>
        <taxon>Anaerotruncus</taxon>
    </lineage>
</organism>
<dbReference type="EMBL" id="QXWK01000028">
    <property type="protein sequence ID" value="NBH62554.1"/>
    <property type="molecule type" value="Genomic_DNA"/>
</dbReference>
<dbReference type="SUPFAM" id="SSF55315">
    <property type="entry name" value="L30e-like"/>
    <property type="match status" value="1"/>
</dbReference>
<reference evidence="2 3" key="1">
    <citation type="submission" date="2018-08" db="EMBL/GenBank/DDBJ databases">
        <title>Murine metabolic-syndrome-specific gut microbial biobank.</title>
        <authorList>
            <person name="Liu C."/>
        </authorList>
    </citation>
    <scope>NUCLEOTIDE SEQUENCE [LARGE SCALE GENOMIC DNA]</scope>
    <source>
        <strain evidence="2 3">28</strain>
    </source>
</reference>
<evidence type="ECO:0000313" key="3">
    <source>
        <dbReference type="Proteomes" id="UP000446866"/>
    </source>
</evidence>
<comment type="caution">
    <text evidence="2">The sequence shown here is derived from an EMBL/GenBank/DDBJ whole genome shotgun (WGS) entry which is preliminary data.</text>
</comment>
<gene>
    <name evidence="2" type="ORF">D0435_12935</name>
</gene>
<name>A0A845QMA3_9FIRM</name>
<accession>A0A845QMA3</accession>
<keyword evidence="2" id="KW-0689">Ribosomal protein</keyword>
<dbReference type="GO" id="GO:0005840">
    <property type="term" value="C:ribosome"/>
    <property type="evidence" value="ECO:0007669"/>
    <property type="project" value="UniProtKB-KW"/>
</dbReference>
<evidence type="ECO:0000313" key="2">
    <source>
        <dbReference type="EMBL" id="NBH62554.1"/>
    </source>
</evidence>
<dbReference type="InterPro" id="IPR029064">
    <property type="entry name" value="Ribosomal_eL30-like_sf"/>
</dbReference>
<dbReference type="Gene3D" id="3.30.1330.30">
    <property type="match status" value="1"/>
</dbReference>
<dbReference type="InterPro" id="IPR004038">
    <property type="entry name" value="Ribosomal_eL8/eL30/eS12/Gad45"/>
</dbReference>
<feature type="domain" description="Ribosomal protein eL8/eL30/eS12/Gadd45" evidence="1">
    <location>
        <begin position="6"/>
        <end position="90"/>
    </location>
</feature>
<keyword evidence="3" id="KW-1185">Reference proteome</keyword>
<dbReference type="AlphaFoldDB" id="A0A845QMA3"/>
<evidence type="ECO:0000259" key="1">
    <source>
        <dbReference type="Pfam" id="PF01248"/>
    </source>
</evidence>
<sequence>MNRGKVFSYLGFAAKSRNLVTGYNTCIMMIEKRRVQLLILTEDLADNTVKKMQGKCEKNNVNYRIFGGSDELSQVTGKTGKGIFGITDRHFAEIICKEIDLIQSEREE</sequence>
<protein>
    <submittedName>
        <fullName evidence="2">50S ribosomal protein L7ae</fullName>
    </submittedName>
</protein>